<evidence type="ECO:0000259" key="2">
    <source>
        <dbReference type="PROSITE" id="PS50983"/>
    </source>
</evidence>
<dbReference type="Proteomes" id="UP001431784">
    <property type="component" value="Unassembled WGS sequence"/>
</dbReference>
<dbReference type="Gene3D" id="3.40.50.1980">
    <property type="entry name" value="Nitrogenase molybdenum iron protein domain"/>
    <property type="match status" value="2"/>
</dbReference>
<accession>A0ABT5TC63</accession>
<reference evidence="3" key="1">
    <citation type="submission" date="2023-02" db="EMBL/GenBank/DDBJ databases">
        <title>Description of Roseinatronobacter alkalisoli sp. nov., an alkaliphilic bacerium isolated from soda soil.</title>
        <authorList>
            <person name="Wei W."/>
        </authorList>
    </citation>
    <scope>NUCLEOTIDE SEQUENCE</scope>
    <source>
        <strain evidence="3">HJB301</strain>
    </source>
</reference>
<evidence type="ECO:0000256" key="1">
    <source>
        <dbReference type="SAM" id="SignalP"/>
    </source>
</evidence>
<dbReference type="InterPro" id="IPR050902">
    <property type="entry name" value="ABC_Transporter_SBP"/>
</dbReference>
<feature type="chain" id="PRO_5045997491" evidence="1">
    <location>
        <begin position="22"/>
        <end position="325"/>
    </location>
</feature>
<organism evidence="3 4">
    <name type="scientific">Roseinatronobacter alkalisoli</name>
    <dbReference type="NCBI Taxonomy" id="3028235"/>
    <lineage>
        <taxon>Bacteria</taxon>
        <taxon>Pseudomonadati</taxon>
        <taxon>Pseudomonadota</taxon>
        <taxon>Alphaproteobacteria</taxon>
        <taxon>Rhodobacterales</taxon>
        <taxon>Paracoccaceae</taxon>
        <taxon>Roseinatronobacter</taxon>
    </lineage>
</organism>
<dbReference type="PANTHER" id="PTHR30535">
    <property type="entry name" value="VITAMIN B12-BINDING PROTEIN"/>
    <property type="match status" value="1"/>
</dbReference>
<keyword evidence="1" id="KW-0732">Signal</keyword>
<sequence length="325" mass="35254">MSLRALLFGAAFTSLAVPVLALDRFPHTDVNCDVTTVFEAPPQRAVTLSNNATEIMLALGLQEHLVGTSYMGNLEIGPEYAESYARIPVLSPLIATTEQLIEVEADFVYAGYPDGFSERWHTRDQLHDLGMTTRLATEGCNLGRFDFSNLWQELRDVAAIFGVPDRAEALIEGLQARLDAVDAALDGAEPVHVFIYNGGDAPPRAALGNTMLHSIVTRAGGAHIFGDIEMRYGTVSWENIVERDPAHIVVFYSLTEAGQVVADPRADIAGARIELLSSFPAMADVTAVREGRFHPVSSATGQPGPSSVRAVEELARLLHPERFAQ</sequence>
<comment type="caution">
    <text evidence="3">The sequence shown here is derived from an EMBL/GenBank/DDBJ whole genome shotgun (WGS) entry which is preliminary data.</text>
</comment>
<dbReference type="SUPFAM" id="SSF53807">
    <property type="entry name" value="Helical backbone' metal receptor"/>
    <property type="match status" value="1"/>
</dbReference>
<proteinExistence type="predicted"/>
<feature type="domain" description="Fe/B12 periplasmic-binding" evidence="2">
    <location>
        <begin position="44"/>
        <end position="322"/>
    </location>
</feature>
<evidence type="ECO:0000313" key="4">
    <source>
        <dbReference type="Proteomes" id="UP001431784"/>
    </source>
</evidence>
<dbReference type="InterPro" id="IPR002491">
    <property type="entry name" value="ABC_transptr_periplasmic_BD"/>
</dbReference>
<evidence type="ECO:0000313" key="3">
    <source>
        <dbReference type="EMBL" id="MDD7972719.1"/>
    </source>
</evidence>
<protein>
    <submittedName>
        <fullName evidence="3">ABC transporter substrate-binding protein</fullName>
    </submittedName>
</protein>
<name>A0ABT5TC63_9RHOB</name>
<feature type="signal peptide" evidence="1">
    <location>
        <begin position="1"/>
        <end position="21"/>
    </location>
</feature>
<dbReference type="EMBL" id="JAQZSM010000018">
    <property type="protein sequence ID" value="MDD7972719.1"/>
    <property type="molecule type" value="Genomic_DNA"/>
</dbReference>
<dbReference type="PANTHER" id="PTHR30535:SF7">
    <property type="entry name" value="IRON(III) DICITRATE-BINDING PROTEIN"/>
    <property type="match status" value="1"/>
</dbReference>
<keyword evidence="4" id="KW-1185">Reference proteome</keyword>
<dbReference type="PROSITE" id="PS50983">
    <property type="entry name" value="FE_B12_PBP"/>
    <property type="match status" value="1"/>
</dbReference>
<dbReference type="RefSeq" id="WP_274353396.1">
    <property type="nucleotide sequence ID" value="NZ_JAQZSM010000018.1"/>
</dbReference>
<gene>
    <name evidence="3" type="ORF">PUT78_16595</name>
</gene>
<dbReference type="Pfam" id="PF01497">
    <property type="entry name" value="Peripla_BP_2"/>
    <property type="match status" value="1"/>
</dbReference>